<keyword evidence="3" id="KW-1185">Reference proteome</keyword>
<organism evidence="2 3">
    <name type="scientific">Mycolicibacterium novocastrense</name>
    <name type="common">Mycobacterium novocastrense</name>
    <dbReference type="NCBI Taxonomy" id="59813"/>
    <lineage>
        <taxon>Bacteria</taxon>
        <taxon>Bacillati</taxon>
        <taxon>Actinomycetota</taxon>
        <taxon>Actinomycetes</taxon>
        <taxon>Mycobacteriales</taxon>
        <taxon>Mycobacteriaceae</taxon>
        <taxon>Mycolicibacterium</taxon>
    </lineage>
</organism>
<reference evidence="2 3" key="1">
    <citation type="journal article" date="2016" name="Genome Announc.">
        <title>Draft Genome Sequences of Five Rapidly Growing Mycobacterium Species, M. thermoresistibile, M. fortuitum subsp. acetamidolyticum, M. canariasense, M. brisbanense, and M. novocastrense.</title>
        <authorList>
            <person name="Katahira K."/>
            <person name="Ogura Y."/>
            <person name="Gotoh Y."/>
            <person name="Hayashi T."/>
        </authorList>
    </citation>
    <scope>NUCLEOTIDE SEQUENCE [LARGE SCALE GENOMIC DNA]</scope>
    <source>
        <strain evidence="2 3">JCM18114</strain>
    </source>
</reference>
<gene>
    <name evidence="2" type="ORF">RMCN_1312</name>
</gene>
<feature type="region of interest" description="Disordered" evidence="1">
    <location>
        <begin position="347"/>
        <end position="470"/>
    </location>
</feature>
<accession>A0ABQ0KFK2</accession>
<name>A0ABQ0KFK2_MYCNV</name>
<sequence length="470" mass="48284">MGAGVIAAGPIAPAPANIPAEGRSHDVALMAANTSEIQRQFEAQRALLETFAPGAALEDFIEGTLAAFNRPGGEAVNDYDPVTGFDSVGRIGQGFAASALRIGSTALAPLRLIELAQAISEGDGTEAFEAFVKNIVDAPLWAIDPALFALRDALPAPLGGPDGLVATIRNQLYRLTLEINEGLQDPGALVQRFVNGTIEAFEQPGPVEYDAVEGPIEGFSRVTEGVIASTLRLAAATVLGPVGVVQVAAAVAQGDTEAALDAVENIVDGPLWVADPALYGLRDALPAPIGGPGNLVENFRNGLWSATERINGAIEDVVVRADAPAGPEVTTLVTGNPRVARLAADAPEASLQEEPAAKNETGPKPASEQPKPVKQENRRLTGLLPKNLLPKRQPSARDLVRNSLNFSPGAKTGTQAATGEGAKVDVDIDVSKKTDAAGAAPTGTTQGTTPGDNGAGGNDGGNKPNSDNNK</sequence>
<evidence type="ECO:0008006" key="4">
    <source>
        <dbReference type="Google" id="ProtNLM"/>
    </source>
</evidence>
<protein>
    <recommendedName>
        <fullName evidence="4">PE-PGRS family protein</fullName>
    </recommendedName>
</protein>
<evidence type="ECO:0000313" key="3">
    <source>
        <dbReference type="Proteomes" id="UP000069773"/>
    </source>
</evidence>
<evidence type="ECO:0000256" key="1">
    <source>
        <dbReference type="SAM" id="MobiDB-lite"/>
    </source>
</evidence>
<feature type="compositionally biased region" description="Low complexity" evidence="1">
    <location>
        <begin position="436"/>
        <end position="452"/>
    </location>
</feature>
<dbReference type="EMBL" id="BCTA01000021">
    <property type="protein sequence ID" value="GAT08179.1"/>
    <property type="molecule type" value="Genomic_DNA"/>
</dbReference>
<comment type="caution">
    <text evidence="2">The sequence shown here is derived from an EMBL/GenBank/DDBJ whole genome shotgun (WGS) entry which is preliminary data.</text>
</comment>
<proteinExistence type="predicted"/>
<feature type="compositionally biased region" description="Low complexity" evidence="1">
    <location>
        <begin position="461"/>
        <end position="470"/>
    </location>
</feature>
<dbReference type="Proteomes" id="UP000069773">
    <property type="component" value="Unassembled WGS sequence"/>
</dbReference>
<feature type="compositionally biased region" description="Polar residues" evidence="1">
    <location>
        <begin position="402"/>
        <end position="417"/>
    </location>
</feature>
<evidence type="ECO:0000313" key="2">
    <source>
        <dbReference type="EMBL" id="GAT08179.1"/>
    </source>
</evidence>
<feature type="compositionally biased region" description="Basic and acidic residues" evidence="1">
    <location>
        <begin position="422"/>
        <end position="435"/>
    </location>
</feature>